<accession>A0A1M4VKL7</accession>
<protein>
    <submittedName>
        <fullName evidence="3">Diguanylate cyclase (GGDEF) domain-containing protein</fullName>
    </submittedName>
</protein>
<dbReference type="STRING" id="1121881.SAMN02745225_01347"/>
<dbReference type="NCBIfam" id="TIGR00254">
    <property type="entry name" value="GGDEF"/>
    <property type="match status" value="1"/>
</dbReference>
<dbReference type="GO" id="GO:0043709">
    <property type="term" value="P:cell adhesion involved in single-species biofilm formation"/>
    <property type="evidence" value="ECO:0007669"/>
    <property type="project" value="TreeGrafter"/>
</dbReference>
<dbReference type="SMART" id="SM00267">
    <property type="entry name" value="GGDEF"/>
    <property type="match status" value="1"/>
</dbReference>
<dbReference type="PANTHER" id="PTHR45138:SF23">
    <property type="entry name" value="SIGNALING PROTEIN"/>
    <property type="match status" value="1"/>
</dbReference>
<reference evidence="4" key="1">
    <citation type="submission" date="2016-11" db="EMBL/GenBank/DDBJ databases">
        <authorList>
            <person name="Varghese N."/>
            <person name="Submissions S."/>
        </authorList>
    </citation>
    <scope>NUCLEOTIDE SEQUENCE [LARGE SCALE GENOMIC DNA]</scope>
    <source>
        <strain evidence="4">DSM 19514</strain>
    </source>
</reference>
<feature type="transmembrane region" description="Helical" evidence="1">
    <location>
        <begin position="93"/>
        <end position="110"/>
    </location>
</feature>
<feature type="transmembrane region" description="Helical" evidence="1">
    <location>
        <begin position="167"/>
        <end position="186"/>
    </location>
</feature>
<dbReference type="PANTHER" id="PTHR45138">
    <property type="entry name" value="REGULATORY COMPONENTS OF SENSORY TRANSDUCTION SYSTEM"/>
    <property type="match status" value="1"/>
</dbReference>
<dbReference type="InterPro" id="IPR043128">
    <property type="entry name" value="Rev_trsase/Diguanyl_cyclase"/>
</dbReference>
<proteinExistence type="predicted"/>
<evidence type="ECO:0000313" key="3">
    <source>
        <dbReference type="EMBL" id="SHE69427.1"/>
    </source>
</evidence>
<dbReference type="AlphaFoldDB" id="A0A1M4VKL7"/>
<keyword evidence="4" id="KW-1185">Reference proteome</keyword>
<dbReference type="Gene3D" id="3.30.70.270">
    <property type="match status" value="1"/>
</dbReference>
<dbReference type="InterPro" id="IPR000160">
    <property type="entry name" value="GGDEF_dom"/>
</dbReference>
<dbReference type="EMBL" id="FQUL01000017">
    <property type="protein sequence ID" value="SHE69427.1"/>
    <property type="molecule type" value="Genomic_DNA"/>
</dbReference>
<dbReference type="GO" id="GO:0005886">
    <property type="term" value="C:plasma membrane"/>
    <property type="evidence" value="ECO:0007669"/>
    <property type="project" value="TreeGrafter"/>
</dbReference>
<keyword evidence="1" id="KW-1133">Transmembrane helix</keyword>
<feature type="transmembrane region" description="Helical" evidence="1">
    <location>
        <begin position="116"/>
        <end position="135"/>
    </location>
</feature>
<dbReference type="SUPFAM" id="SSF55073">
    <property type="entry name" value="Nucleotide cyclase"/>
    <property type="match status" value="1"/>
</dbReference>
<dbReference type="CDD" id="cd01949">
    <property type="entry name" value="GGDEF"/>
    <property type="match status" value="1"/>
</dbReference>
<name>A0A1M4VKL7_9ACTN</name>
<evidence type="ECO:0000313" key="4">
    <source>
        <dbReference type="Proteomes" id="UP000184295"/>
    </source>
</evidence>
<evidence type="ECO:0000256" key="1">
    <source>
        <dbReference type="SAM" id="Phobius"/>
    </source>
</evidence>
<dbReference type="InterPro" id="IPR029787">
    <property type="entry name" value="Nucleotide_cyclase"/>
</dbReference>
<feature type="domain" description="GGDEF" evidence="2">
    <location>
        <begin position="223"/>
        <end position="346"/>
    </location>
</feature>
<dbReference type="Pfam" id="PF00990">
    <property type="entry name" value="GGDEF"/>
    <property type="match status" value="1"/>
</dbReference>
<feature type="transmembrane region" description="Helical" evidence="1">
    <location>
        <begin position="39"/>
        <end position="59"/>
    </location>
</feature>
<keyword evidence="1" id="KW-0812">Transmembrane</keyword>
<gene>
    <name evidence="3" type="ORF">SAMN02745225_01347</name>
</gene>
<dbReference type="Proteomes" id="UP000184295">
    <property type="component" value="Unassembled WGS sequence"/>
</dbReference>
<dbReference type="PROSITE" id="PS50887">
    <property type="entry name" value="GGDEF"/>
    <property type="match status" value="1"/>
</dbReference>
<evidence type="ECO:0000259" key="2">
    <source>
        <dbReference type="PROSITE" id="PS50887"/>
    </source>
</evidence>
<dbReference type="InterPro" id="IPR050469">
    <property type="entry name" value="Diguanylate_Cyclase"/>
</dbReference>
<organism evidence="3 4">
    <name type="scientific">Ferrithrix thermotolerans DSM 19514</name>
    <dbReference type="NCBI Taxonomy" id="1121881"/>
    <lineage>
        <taxon>Bacteria</taxon>
        <taxon>Bacillati</taxon>
        <taxon>Actinomycetota</taxon>
        <taxon>Acidimicrobiia</taxon>
        <taxon>Acidimicrobiales</taxon>
        <taxon>Acidimicrobiaceae</taxon>
        <taxon>Ferrithrix</taxon>
    </lineage>
</organism>
<sequence>MIRGVRSKVEEMGKGVSSYLNSSKRQNHFSNLFLNEAHLWLAIFFIVEAFVTLYQSFVFHLGDRALDILVATVALCGYLTVSKIRRKATTTGFIYAAIGAATLSSYLAYLDTNGELSAILVLTYAWLALVLYSVLSFRQAMLVSFAMVLLYSLGLGLGNGFGPGLSTWIPVLAVLVVGGVFVSRVISRLGEFAYIDELTGLPNRRFLIMNLTREIKAARRLKTPLSVAIVDLDDFKVLNDSLGHVAGDKALVDLAYAWSSSLRGRDFIARYGGDEFVVVMPECNSTQAESVLKRILSATQSISGASFGVAEWDRKSTIEELLMSADSSLYECKRKRRANGVASQRNSVTPMGSSHMIDLRSDSIKIF</sequence>
<feature type="transmembrane region" description="Helical" evidence="1">
    <location>
        <begin position="65"/>
        <end position="81"/>
    </location>
</feature>
<keyword evidence="1" id="KW-0472">Membrane</keyword>
<feature type="transmembrane region" description="Helical" evidence="1">
    <location>
        <begin position="142"/>
        <end position="161"/>
    </location>
</feature>
<dbReference type="GO" id="GO:0052621">
    <property type="term" value="F:diguanylate cyclase activity"/>
    <property type="evidence" value="ECO:0007669"/>
    <property type="project" value="TreeGrafter"/>
</dbReference>
<dbReference type="GO" id="GO:1902201">
    <property type="term" value="P:negative regulation of bacterial-type flagellum-dependent cell motility"/>
    <property type="evidence" value="ECO:0007669"/>
    <property type="project" value="TreeGrafter"/>
</dbReference>